<dbReference type="AlphaFoldDB" id="A0A1I1KS94"/>
<evidence type="ECO:0000313" key="5">
    <source>
        <dbReference type="Proteomes" id="UP000199438"/>
    </source>
</evidence>
<dbReference type="InterPro" id="IPR051159">
    <property type="entry name" value="Hexapeptide_acetyltransf"/>
</dbReference>
<dbReference type="RefSeq" id="WP_092543531.1">
    <property type="nucleotide sequence ID" value="NZ_FOKV01000006.1"/>
</dbReference>
<keyword evidence="3" id="KW-0012">Acyltransferase</keyword>
<protein>
    <submittedName>
        <fullName evidence="4">Acetyltransferase (Isoleucine patch superfamily)</fullName>
    </submittedName>
</protein>
<evidence type="ECO:0000256" key="3">
    <source>
        <dbReference type="ARBA" id="ARBA00023315"/>
    </source>
</evidence>
<dbReference type="STRING" id="1334022.SAMN04487907_106133"/>
<dbReference type="Proteomes" id="UP000199438">
    <property type="component" value="Unassembled WGS sequence"/>
</dbReference>
<evidence type="ECO:0000313" key="4">
    <source>
        <dbReference type="EMBL" id="SFC63485.1"/>
    </source>
</evidence>
<evidence type="ECO:0000256" key="2">
    <source>
        <dbReference type="ARBA" id="ARBA00022737"/>
    </source>
</evidence>
<dbReference type="SUPFAM" id="SSF51161">
    <property type="entry name" value="Trimeric LpxA-like enzymes"/>
    <property type="match status" value="1"/>
</dbReference>
<dbReference type="PROSITE" id="PS00101">
    <property type="entry name" value="HEXAPEP_TRANSFERASES"/>
    <property type="match status" value="1"/>
</dbReference>
<dbReference type="InterPro" id="IPR011004">
    <property type="entry name" value="Trimer_LpxA-like_sf"/>
</dbReference>
<gene>
    <name evidence="4" type="ORF">SAMN04487907_106133</name>
</gene>
<sequence>MIIHKIFFKLSFYYHQWLAKICILPAVLAGLKIGSDSVVGKTFFSWPHQVSIGKNCILESYINFRYDGVWNPGPSIIIDDNVYIGANSEFNICSDIHIGKDALIASGCKFIDHNHGYQSLSTPIRLQPPDVAAIRISNNVWLGTNVIVLKGVKIGYGSIVAAGSVVTKSIPSMEIWGGVPAKKISIRKDEDINNHMRMSGTF</sequence>
<keyword evidence="5" id="KW-1185">Reference proteome</keyword>
<name>A0A1I1KS94_9FLAO</name>
<reference evidence="5" key="1">
    <citation type="submission" date="2016-10" db="EMBL/GenBank/DDBJ databases">
        <authorList>
            <person name="Varghese N."/>
            <person name="Submissions S."/>
        </authorList>
    </citation>
    <scope>NUCLEOTIDE SEQUENCE [LARGE SCALE GENOMIC DNA]</scope>
    <source>
        <strain evidence="5">DSM 24499</strain>
    </source>
</reference>
<dbReference type="Pfam" id="PF00132">
    <property type="entry name" value="Hexapep"/>
    <property type="match status" value="1"/>
</dbReference>
<proteinExistence type="predicted"/>
<dbReference type="GO" id="GO:0016746">
    <property type="term" value="F:acyltransferase activity"/>
    <property type="evidence" value="ECO:0007669"/>
    <property type="project" value="UniProtKB-KW"/>
</dbReference>
<dbReference type="CDD" id="cd04647">
    <property type="entry name" value="LbH_MAT_like"/>
    <property type="match status" value="1"/>
</dbReference>
<dbReference type="InterPro" id="IPR001451">
    <property type="entry name" value="Hexapep"/>
</dbReference>
<dbReference type="Gene3D" id="2.160.10.10">
    <property type="entry name" value="Hexapeptide repeat proteins"/>
    <property type="match status" value="1"/>
</dbReference>
<evidence type="ECO:0000256" key="1">
    <source>
        <dbReference type="ARBA" id="ARBA00022679"/>
    </source>
</evidence>
<dbReference type="Pfam" id="PF14602">
    <property type="entry name" value="Hexapep_2"/>
    <property type="match status" value="1"/>
</dbReference>
<keyword evidence="1 4" id="KW-0808">Transferase</keyword>
<dbReference type="OrthoDB" id="9812571at2"/>
<dbReference type="EMBL" id="FOKV01000006">
    <property type="protein sequence ID" value="SFC63485.1"/>
    <property type="molecule type" value="Genomic_DNA"/>
</dbReference>
<dbReference type="InterPro" id="IPR018357">
    <property type="entry name" value="Hexapep_transf_CS"/>
</dbReference>
<dbReference type="PANTHER" id="PTHR23416">
    <property type="entry name" value="SIALIC ACID SYNTHASE-RELATED"/>
    <property type="match status" value="1"/>
</dbReference>
<accession>A0A1I1KS94</accession>
<organism evidence="4 5">
    <name type="scientific">Zunongwangia mangrovi</name>
    <dbReference type="NCBI Taxonomy" id="1334022"/>
    <lineage>
        <taxon>Bacteria</taxon>
        <taxon>Pseudomonadati</taxon>
        <taxon>Bacteroidota</taxon>
        <taxon>Flavobacteriia</taxon>
        <taxon>Flavobacteriales</taxon>
        <taxon>Flavobacteriaceae</taxon>
        <taxon>Zunongwangia</taxon>
    </lineage>
</organism>
<keyword evidence="2" id="KW-0677">Repeat</keyword>